<evidence type="ECO:0000259" key="14">
    <source>
        <dbReference type="Pfam" id="PF07715"/>
    </source>
</evidence>
<evidence type="ECO:0000259" key="13">
    <source>
        <dbReference type="Pfam" id="PF00593"/>
    </source>
</evidence>
<keyword evidence="6 10" id="KW-0798">TonB box</keyword>
<keyword evidence="16" id="KW-1185">Reference proteome</keyword>
<dbReference type="PANTHER" id="PTHR30069">
    <property type="entry name" value="TONB-DEPENDENT OUTER MEMBRANE RECEPTOR"/>
    <property type="match status" value="1"/>
</dbReference>
<dbReference type="Pfam" id="PF07715">
    <property type="entry name" value="Plug"/>
    <property type="match status" value="1"/>
</dbReference>
<evidence type="ECO:0000256" key="7">
    <source>
        <dbReference type="ARBA" id="ARBA00023136"/>
    </source>
</evidence>
<dbReference type="InterPro" id="IPR000531">
    <property type="entry name" value="Beta-barrel_TonB"/>
</dbReference>
<evidence type="ECO:0000256" key="12">
    <source>
        <dbReference type="SAM" id="SignalP"/>
    </source>
</evidence>
<sequence precursor="true">MRMHRRAIAAALALGLTAAHLAQAQTPPAPAPPSSAPAEDAEPPPSPLEAKETVVVTATRSGRRLQDEALRVEVIDEEEIEEKALMTPGSVAMLLGETTGLRVQTTAPSLGAANVRVQGLRGRYAQLLADGLPLYGSGGDSLGLLQVPPLDLGQVEVIKGAASALYGPAALGGVINLVSRRAEESHVETLLNATSLGGVDAAVWLGCAPVRGWSWTLLGGAHGQRRNDMDDDGWTDVAAYQRGVVRPRVFYDSGAGASLFLTGGVIAEDRQAGTIGAAVAPDGLPFAERLETRRADVGGLGRWLLGTRVLTARGSYSRNGQDRRFGEVRERGTRQTAFGEASLTGVSGRHAWVLGGAFQQDRYAPVEESRFAYTFSAPAVFAQDQIDLGRIASVSASARLDAHSEYGALFSPRLSLLLRPSTEWTMRVSGGGGSFAPTPFTEETDETGLARVARLVGLEAERAVSFSGDLTWTHGGFEVTITGFGSRVSNPVQLAELPHILVVPERGITVGLVNAAEPTRTWGTELLARYRHGGFVAMATHGWTRATELDVDRDVRREVPLTPAHAASLNAMLEGEWGRVGTEAYYTGRQGLEDNPYRATSREYVLLGGLVERRLGRVHLFLNVENLADVRQTTYDPLIRPTRLPDGRWTVGAWAPLDGRVWNGGVRFAF</sequence>
<evidence type="ECO:0000256" key="2">
    <source>
        <dbReference type="ARBA" id="ARBA00022448"/>
    </source>
</evidence>
<dbReference type="GO" id="GO:0044718">
    <property type="term" value="P:siderophore transmembrane transport"/>
    <property type="evidence" value="ECO:0007669"/>
    <property type="project" value="TreeGrafter"/>
</dbReference>
<dbReference type="InterPro" id="IPR037066">
    <property type="entry name" value="Plug_dom_sf"/>
</dbReference>
<dbReference type="InterPro" id="IPR036942">
    <property type="entry name" value="Beta-barrel_TonB_sf"/>
</dbReference>
<comment type="subcellular location">
    <subcellularLocation>
        <location evidence="1 9">Cell outer membrane</location>
        <topology evidence="1 9">Multi-pass membrane protein</topology>
    </subcellularLocation>
</comment>
<dbReference type="InterPro" id="IPR012910">
    <property type="entry name" value="Plug_dom"/>
</dbReference>
<organism evidence="15 16">
    <name type="scientific">Luteitalea pratensis</name>
    <dbReference type="NCBI Taxonomy" id="1855912"/>
    <lineage>
        <taxon>Bacteria</taxon>
        <taxon>Pseudomonadati</taxon>
        <taxon>Acidobacteriota</taxon>
        <taxon>Vicinamibacteria</taxon>
        <taxon>Vicinamibacterales</taxon>
        <taxon>Vicinamibacteraceae</taxon>
        <taxon>Luteitalea</taxon>
    </lineage>
</organism>
<comment type="similarity">
    <text evidence="9 10">Belongs to the TonB-dependent receptor family.</text>
</comment>
<dbReference type="Proteomes" id="UP000076079">
    <property type="component" value="Chromosome"/>
</dbReference>
<gene>
    <name evidence="15" type="primary">cirA_2</name>
    <name evidence="15" type="ORF">LuPra_01269</name>
</gene>
<evidence type="ECO:0000256" key="9">
    <source>
        <dbReference type="PROSITE-ProRule" id="PRU01360"/>
    </source>
</evidence>
<evidence type="ECO:0000256" key="6">
    <source>
        <dbReference type="ARBA" id="ARBA00023077"/>
    </source>
</evidence>
<dbReference type="Gene3D" id="2.40.170.20">
    <property type="entry name" value="TonB-dependent receptor, beta-barrel domain"/>
    <property type="match status" value="1"/>
</dbReference>
<feature type="chain" id="PRO_5007511361" evidence="12">
    <location>
        <begin position="25"/>
        <end position="670"/>
    </location>
</feature>
<feature type="signal peptide" evidence="12">
    <location>
        <begin position="1"/>
        <end position="24"/>
    </location>
</feature>
<evidence type="ECO:0000256" key="11">
    <source>
        <dbReference type="SAM" id="MobiDB-lite"/>
    </source>
</evidence>
<keyword evidence="8 9" id="KW-0998">Cell outer membrane</keyword>
<protein>
    <submittedName>
        <fullName evidence="15">Colicin I receptor</fullName>
    </submittedName>
</protein>
<dbReference type="KEGG" id="abac:LuPra_01269"/>
<keyword evidence="15" id="KW-0675">Receptor</keyword>
<evidence type="ECO:0000256" key="1">
    <source>
        <dbReference type="ARBA" id="ARBA00004571"/>
    </source>
</evidence>
<reference evidence="16" key="2">
    <citation type="submission" date="2016-04" db="EMBL/GenBank/DDBJ databases">
        <title>First Complete Genome Sequence of a Subdivision 6 Acidobacterium.</title>
        <authorList>
            <person name="Huang S."/>
            <person name="Vieira S."/>
            <person name="Bunk B."/>
            <person name="Riedel T."/>
            <person name="Sproeer C."/>
            <person name="Overmann J."/>
        </authorList>
    </citation>
    <scope>NUCLEOTIDE SEQUENCE [LARGE SCALE GENOMIC DNA]</scope>
    <source>
        <strain evidence="16">DSM 100886 HEG_-6_39</strain>
    </source>
</reference>
<dbReference type="InterPro" id="IPR039426">
    <property type="entry name" value="TonB-dep_rcpt-like"/>
</dbReference>
<dbReference type="EMBL" id="CP015136">
    <property type="protein sequence ID" value="AMY08081.1"/>
    <property type="molecule type" value="Genomic_DNA"/>
</dbReference>
<dbReference type="GO" id="GO:0015344">
    <property type="term" value="F:siderophore uptake transmembrane transporter activity"/>
    <property type="evidence" value="ECO:0007669"/>
    <property type="project" value="TreeGrafter"/>
</dbReference>
<feature type="domain" description="TonB-dependent receptor plug" evidence="14">
    <location>
        <begin position="66"/>
        <end position="174"/>
    </location>
</feature>
<dbReference type="PROSITE" id="PS00430">
    <property type="entry name" value="TONB_DEPENDENT_REC_1"/>
    <property type="match status" value="1"/>
</dbReference>
<dbReference type="Pfam" id="PF00593">
    <property type="entry name" value="TonB_dep_Rec_b-barrel"/>
    <property type="match status" value="1"/>
</dbReference>
<keyword evidence="4 9" id="KW-0812">Transmembrane</keyword>
<dbReference type="PROSITE" id="PS52016">
    <property type="entry name" value="TONB_DEPENDENT_REC_3"/>
    <property type="match status" value="1"/>
</dbReference>
<evidence type="ECO:0000313" key="15">
    <source>
        <dbReference type="EMBL" id="AMY08081.1"/>
    </source>
</evidence>
<evidence type="ECO:0000256" key="3">
    <source>
        <dbReference type="ARBA" id="ARBA00022452"/>
    </source>
</evidence>
<feature type="region of interest" description="Disordered" evidence="11">
    <location>
        <begin position="23"/>
        <end position="53"/>
    </location>
</feature>
<keyword evidence="2 9" id="KW-0813">Transport</keyword>
<dbReference type="PANTHER" id="PTHR30069:SF57">
    <property type="entry name" value="TONB-DEPENDENT RECEPTOR"/>
    <property type="match status" value="1"/>
</dbReference>
<reference evidence="15 16" key="1">
    <citation type="journal article" date="2016" name="Genome Announc.">
        <title>First Complete Genome Sequence of a Subdivision 6 Acidobacterium Strain.</title>
        <authorList>
            <person name="Huang S."/>
            <person name="Vieira S."/>
            <person name="Bunk B."/>
            <person name="Riedel T."/>
            <person name="Sproer C."/>
            <person name="Overmann J."/>
        </authorList>
    </citation>
    <scope>NUCLEOTIDE SEQUENCE [LARGE SCALE GENOMIC DNA]</scope>
    <source>
        <strain evidence="16">DSM 100886 HEG_-6_39</strain>
    </source>
</reference>
<name>A0A143PHT2_LUTPR</name>
<keyword evidence="7 9" id="KW-0472">Membrane</keyword>
<accession>A0A143PHT2</accession>
<evidence type="ECO:0000256" key="10">
    <source>
        <dbReference type="RuleBase" id="RU003357"/>
    </source>
</evidence>
<evidence type="ECO:0000313" key="16">
    <source>
        <dbReference type="Proteomes" id="UP000076079"/>
    </source>
</evidence>
<dbReference type="AlphaFoldDB" id="A0A143PHT2"/>
<evidence type="ECO:0000256" key="4">
    <source>
        <dbReference type="ARBA" id="ARBA00022692"/>
    </source>
</evidence>
<keyword evidence="3 9" id="KW-1134">Transmembrane beta strand</keyword>
<dbReference type="STRING" id="1855912.LuPra_01269"/>
<dbReference type="SUPFAM" id="SSF56935">
    <property type="entry name" value="Porins"/>
    <property type="match status" value="1"/>
</dbReference>
<keyword evidence="5 12" id="KW-0732">Signal</keyword>
<evidence type="ECO:0000256" key="5">
    <source>
        <dbReference type="ARBA" id="ARBA00022729"/>
    </source>
</evidence>
<dbReference type="InterPro" id="IPR010916">
    <property type="entry name" value="TonB_box_CS"/>
</dbReference>
<dbReference type="Gene3D" id="2.170.130.10">
    <property type="entry name" value="TonB-dependent receptor, plug domain"/>
    <property type="match status" value="1"/>
</dbReference>
<feature type="domain" description="TonB-dependent receptor-like beta-barrel" evidence="13">
    <location>
        <begin position="309"/>
        <end position="627"/>
    </location>
</feature>
<dbReference type="GO" id="GO:0009279">
    <property type="term" value="C:cell outer membrane"/>
    <property type="evidence" value="ECO:0007669"/>
    <property type="project" value="UniProtKB-SubCell"/>
</dbReference>
<dbReference type="RefSeq" id="WP_234800755.1">
    <property type="nucleotide sequence ID" value="NZ_CP015136.1"/>
</dbReference>
<evidence type="ECO:0000256" key="8">
    <source>
        <dbReference type="ARBA" id="ARBA00023237"/>
    </source>
</evidence>
<proteinExistence type="inferred from homology"/>